<feature type="compositionally biased region" description="Basic and acidic residues" evidence="2">
    <location>
        <begin position="238"/>
        <end position="247"/>
    </location>
</feature>
<keyword evidence="1" id="KW-0863">Zinc-finger</keyword>
<dbReference type="SMART" id="SM00355">
    <property type="entry name" value="ZnF_C2H2"/>
    <property type="match status" value="2"/>
</dbReference>
<dbReference type="OrthoDB" id="4748970at2759"/>
<dbReference type="Gene3D" id="3.30.160.60">
    <property type="entry name" value="Classic Zinc Finger"/>
    <property type="match status" value="1"/>
</dbReference>
<organism evidence="4 5">
    <name type="scientific">Bondarzewia mesenterica</name>
    <dbReference type="NCBI Taxonomy" id="1095465"/>
    <lineage>
        <taxon>Eukaryota</taxon>
        <taxon>Fungi</taxon>
        <taxon>Dikarya</taxon>
        <taxon>Basidiomycota</taxon>
        <taxon>Agaricomycotina</taxon>
        <taxon>Agaricomycetes</taxon>
        <taxon>Russulales</taxon>
        <taxon>Bondarzewiaceae</taxon>
        <taxon>Bondarzewia</taxon>
    </lineage>
</organism>
<evidence type="ECO:0000256" key="2">
    <source>
        <dbReference type="SAM" id="MobiDB-lite"/>
    </source>
</evidence>
<feature type="compositionally biased region" description="Basic and acidic residues" evidence="2">
    <location>
        <begin position="376"/>
        <end position="396"/>
    </location>
</feature>
<evidence type="ECO:0000259" key="3">
    <source>
        <dbReference type="PROSITE" id="PS50157"/>
    </source>
</evidence>
<protein>
    <recommendedName>
        <fullName evidence="3">C2H2-type domain-containing protein</fullName>
    </recommendedName>
</protein>
<feature type="region of interest" description="Disordered" evidence="2">
    <location>
        <begin position="225"/>
        <end position="247"/>
    </location>
</feature>
<name>A0A4S4LWC1_9AGAM</name>
<dbReference type="SUPFAM" id="SSF57667">
    <property type="entry name" value="beta-beta-alpha zinc fingers"/>
    <property type="match status" value="1"/>
</dbReference>
<dbReference type="Proteomes" id="UP000310158">
    <property type="component" value="Unassembled WGS sequence"/>
</dbReference>
<feature type="region of interest" description="Disordered" evidence="2">
    <location>
        <begin position="338"/>
        <end position="396"/>
    </location>
</feature>
<dbReference type="EMBL" id="SGPL01000261">
    <property type="protein sequence ID" value="THH14630.1"/>
    <property type="molecule type" value="Genomic_DNA"/>
</dbReference>
<keyword evidence="1" id="KW-0862">Zinc</keyword>
<evidence type="ECO:0000313" key="4">
    <source>
        <dbReference type="EMBL" id="THH14630.1"/>
    </source>
</evidence>
<dbReference type="InterPro" id="IPR013087">
    <property type="entry name" value="Znf_C2H2_type"/>
</dbReference>
<reference evidence="4 5" key="1">
    <citation type="submission" date="2019-02" db="EMBL/GenBank/DDBJ databases">
        <title>Genome sequencing of the rare red list fungi Bondarzewia mesenterica.</title>
        <authorList>
            <person name="Buettner E."/>
            <person name="Kellner H."/>
        </authorList>
    </citation>
    <scope>NUCLEOTIDE SEQUENCE [LARGE SCALE GENOMIC DNA]</scope>
    <source>
        <strain evidence="4 5">DSM 108281</strain>
    </source>
</reference>
<feature type="compositionally biased region" description="Low complexity" evidence="2">
    <location>
        <begin position="91"/>
        <end position="101"/>
    </location>
</feature>
<dbReference type="PROSITE" id="PS50157">
    <property type="entry name" value="ZINC_FINGER_C2H2_2"/>
    <property type="match status" value="1"/>
</dbReference>
<dbReference type="InterPro" id="IPR036236">
    <property type="entry name" value="Znf_C2H2_sf"/>
</dbReference>
<proteinExistence type="predicted"/>
<keyword evidence="1" id="KW-0479">Metal-binding</keyword>
<feature type="domain" description="C2H2-type" evidence="3">
    <location>
        <begin position="417"/>
        <end position="447"/>
    </location>
</feature>
<evidence type="ECO:0000256" key="1">
    <source>
        <dbReference type="PROSITE-ProRule" id="PRU00042"/>
    </source>
</evidence>
<sequence length="450" mass="49340">MNLEDFSEQSTLPTGVVLPPHHDEIMAWVERHLSVRLEGSWVDCEPPEHHVGNYAVPPAGQHTSFHEPSHYGPVQIQDPVGSTSYDPRPPQTTADDQTDATCLYPHPTYGDFDGSSVTSPTAVTHGHYPEFGAGSSHLLHSTAAATSTSPPNLFPTTQGAAYFPTPVLDPHRQSTRFQLPQSVFDQWGTSPTAYSDPNCHNDTIRYHRGANQNEVDVGGPYTVMSSSSSGRAAGLKRKSVETDLEQGGRELKMRRRETTRMDDEGHPSLSGLQGGTFTAGSQPGVQLALRSQHQQIEGVTPRGIDPRECVIPNAVQTLGEGPSVQRGAMTHSVRAEELATAGEVSEEGEEDGKEDDREDGEKEEEVAEGEGEEVDEERRWACPTCKNKDGSPKDFGREFDLTRHFKTVKAHKQGPGFQCPHPPCAKAYTRSDTLRKHIREKHSNELDAEV</sequence>
<feature type="region of interest" description="Disordered" evidence="2">
    <location>
        <begin position="52"/>
        <end position="105"/>
    </location>
</feature>
<gene>
    <name evidence="4" type="ORF">EW146_g5722</name>
</gene>
<evidence type="ECO:0000313" key="5">
    <source>
        <dbReference type="Proteomes" id="UP000310158"/>
    </source>
</evidence>
<accession>A0A4S4LWC1</accession>
<comment type="caution">
    <text evidence="4">The sequence shown here is derived from an EMBL/GenBank/DDBJ whole genome shotgun (WGS) entry which is preliminary data.</text>
</comment>
<dbReference type="GO" id="GO:0008270">
    <property type="term" value="F:zinc ion binding"/>
    <property type="evidence" value="ECO:0007669"/>
    <property type="project" value="UniProtKB-KW"/>
</dbReference>
<keyword evidence="5" id="KW-1185">Reference proteome</keyword>
<dbReference type="AlphaFoldDB" id="A0A4S4LWC1"/>
<dbReference type="PROSITE" id="PS00028">
    <property type="entry name" value="ZINC_FINGER_C2H2_1"/>
    <property type="match status" value="1"/>
</dbReference>
<feature type="compositionally biased region" description="Acidic residues" evidence="2">
    <location>
        <begin position="344"/>
        <end position="375"/>
    </location>
</feature>